<feature type="region of interest" description="Disordered" evidence="1">
    <location>
        <begin position="60"/>
        <end position="91"/>
    </location>
</feature>
<proteinExistence type="predicted"/>
<evidence type="ECO:0000313" key="4">
    <source>
        <dbReference type="Ensembl" id="ENSPPYP00000037692.1"/>
    </source>
</evidence>
<sequence>MGPGEGNCWFCWCLCRWLLSGSWVHPISGKFPSLTRPVVGGGGGVEMFLQFCLPWQNLDPGKGKQGRSPSEKGLCSPLTRSLAQATSAPRA</sequence>
<reference evidence="3" key="2">
    <citation type="submission" date="2017-12" db="EMBL/GenBank/DDBJ databases">
        <title>High-resolution comparative analysis of great ape genomes.</title>
        <authorList>
            <person name="Pollen A."/>
            <person name="Hastie A."/>
            <person name="Hormozdiari F."/>
            <person name="Dougherty M."/>
            <person name="Liu R."/>
            <person name="Chaisson M."/>
            <person name="Hoppe E."/>
            <person name="Hill C."/>
            <person name="Pang A."/>
            <person name="Hillier L."/>
            <person name="Baker C."/>
            <person name="Armstrong J."/>
            <person name="Shendure J."/>
            <person name="Paten B."/>
            <person name="Wilson R."/>
            <person name="Chao H."/>
            <person name="Schneider V."/>
            <person name="Ventura M."/>
            <person name="Kronenberg Z."/>
            <person name="Murali S."/>
            <person name="Gordon D."/>
            <person name="Cantsilieris S."/>
            <person name="Munson K."/>
            <person name="Nelson B."/>
            <person name="Raja A."/>
            <person name="Underwood J."/>
            <person name="Diekhans M."/>
            <person name="Fiddes I."/>
            <person name="Haussler D."/>
            <person name="Eichler E."/>
        </authorList>
    </citation>
    <scope>NUCLEOTIDE SEQUENCE [LARGE SCALE GENOMIC DNA]</scope>
    <source>
        <strain evidence="3">Susie</strain>
    </source>
</reference>
<evidence type="ECO:0000313" key="3">
    <source>
        <dbReference type="EMBL" id="PNJ65192.1"/>
    </source>
</evidence>
<accession>A0A8I5TWH7</accession>
<dbReference type="OMA" id="WVHPISG"/>
<evidence type="ECO:0000256" key="2">
    <source>
        <dbReference type="SAM" id="SignalP"/>
    </source>
</evidence>
<dbReference type="Ensembl" id="ENSPPYT00000053325.1">
    <property type="protein sequence ID" value="ENSPPYP00000037692.1"/>
    <property type="gene ID" value="ENSPPYG00000036070.1"/>
</dbReference>
<feature type="compositionally biased region" description="Polar residues" evidence="1">
    <location>
        <begin position="78"/>
        <end position="91"/>
    </location>
</feature>
<protein>
    <submittedName>
        <fullName evidence="3">VASH1 isoform 2</fullName>
    </submittedName>
</protein>
<reference evidence="4 5" key="1">
    <citation type="submission" date="2008-02" db="EMBL/GenBank/DDBJ databases">
        <title>A 6x draft sequence assembly of the Pongo pygmaeus abelii genome.</title>
        <authorList>
            <person name="Wilson R.K."/>
            <person name="Mardis E."/>
        </authorList>
    </citation>
    <scope>NUCLEOTIDE SEQUENCE [LARGE SCALE GENOMIC DNA]</scope>
</reference>
<reference evidence="4" key="3">
    <citation type="submission" date="2025-05" db="UniProtKB">
        <authorList>
            <consortium name="Ensembl"/>
        </authorList>
    </citation>
    <scope>IDENTIFICATION</scope>
</reference>
<dbReference type="EMBL" id="NDHI03003399">
    <property type="protein sequence ID" value="PNJ65192.1"/>
    <property type="molecule type" value="Genomic_DNA"/>
</dbReference>
<dbReference type="Proteomes" id="UP000001595">
    <property type="component" value="Chromosome 14"/>
</dbReference>
<organism evidence="3">
    <name type="scientific">Pongo abelii</name>
    <name type="common">Sumatran orangutan</name>
    <name type="synonym">Pongo pygmaeus abelii</name>
    <dbReference type="NCBI Taxonomy" id="9601"/>
    <lineage>
        <taxon>Eukaryota</taxon>
        <taxon>Metazoa</taxon>
        <taxon>Chordata</taxon>
        <taxon>Craniata</taxon>
        <taxon>Vertebrata</taxon>
        <taxon>Euteleostomi</taxon>
        <taxon>Mammalia</taxon>
        <taxon>Eutheria</taxon>
        <taxon>Euarchontoglires</taxon>
        <taxon>Primates</taxon>
        <taxon>Haplorrhini</taxon>
        <taxon>Catarrhini</taxon>
        <taxon>Hominidae</taxon>
        <taxon>Pongo</taxon>
    </lineage>
</organism>
<feature type="signal peptide" evidence="2">
    <location>
        <begin position="1"/>
        <end position="29"/>
    </location>
</feature>
<dbReference type="AlphaFoldDB" id="A0A2J8W5Z6"/>
<keyword evidence="2" id="KW-0732">Signal</keyword>
<feature type="chain" id="PRO_5044575782" evidence="2">
    <location>
        <begin position="30"/>
        <end position="91"/>
    </location>
</feature>
<accession>A0A2J8W5Z6</accession>
<name>A0A2J8W5Z6_PONAB</name>
<evidence type="ECO:0000313" key="5">
    <source>
        <dbReference type="Proteomes" id="UP000001595"/>
    </source>
</evidence>
<keyword evidence="5" id="KW-1185">Reference proteome</keyword>
<dbReference type="GeneTree" id="ENSGT00910000147449"/>
<gene>
    <name evidence="3" type="ORF">CR201_G0013111</name>
</gene>
<evidence type="ECO:0000256" key="1">
    <source>
        <dbReference type="SAM" id="MobiDB-lite"/>
    </source>
</evidence>